<dbReference type="SUPFAM" id="SSF53850">
    <property type="entry name" value="Periplasmic binding protein-like II"/>
    <property type="match status" value="1"/>
</dbReference>
<sequence length="287" mass="31993">MKRTKRVLVGKRVCNGQRVAFALACVTVLFCCVLFAGTVMGATCQTDLSDRDTRELIFATPVNQSVFTRYLRDVFREISRRTGLACRIVELPGARCLVEANRGDVDGVPARIAGLASDGYAHLLRLHTPIYTVEHIVFLNREHVPNVHDLQTLLQVVRNKNLVVAYSRGSMKASSLLAELPEKNRVPLEAPEQAFMMLSRNRIAAYLAGPGLVSKVLLNSLQNKPECRESMKHIVPAFVVSRTQLFPYVNKKNRDLVNTLEGAMCSMQADGTLKRLQMKCFETVCGE</sequence>
<dbReference type="STRING" id="1592317.DPF_2590"/>
<feature type="domain" description="Solute-binding protein family 3/N-terminal" evidence="2">
    <location>
        <begin position="73"/>
        <end position="282"/>
    </location>
</feature>
<proteinExistence type="predicted"/>
<keyword evidence="1" id="KW-0732">Signal</keyword>
<feature type="signal peptide" evidence="1">
    <location>
        <begin position="1"/>
        <end position="41"/>
    </location>
</feature>
<dbReference type="Gene3D" id="3.40.190.10">
    <property type="entry name" value="Periplasmic binding protein-like II"/>
    <property type="match status" value="2"/>
</dbReference>
<accession>A0A194AMK0</accession>
<dbReference type="RefSeq" id="WP_176724269.1">
    <property type="nucleotide sequence ID" value="NZ_BDFE01000020.1"/>
</dbReference>
<feature type="chain" id="PRO_5008507680" description="Solute-binding protein family 3/N-terminal domain-containing protein" evidence="1">
    <location>
        <begin position="42"/>
        <end position="287"/>
    </location>
</feature>
<dbReference type="AlphaFoldDB" id="A0A194AMK0"/>
<evidence type="ECO:0000259" key="2">
    <source>
        <dbReference type="Pfam" id="PF00497"/>
    </source>
</evidence>
<dbReference type="InterPro" id="IPR001638">
    <property type="entry name" value="Solute-binding_3/MltF_N"/>
</dbReference>
<evidence type="ECO:0000256" key="1">
    <source>
        <dbReference type="SAM" id="SignalP"/>
    </source>
</evidence>
<protein>
    <recommendedName>
        <fullName evidence="2">Solute-binding protein family 3/N-terminal domain-containing protein</fullName>
    </recommendedName>
</protein>
<dbReference type="Proteomes" id="UP000095200">
    <property type="component" value="Unassembled WGS sequence"/>
</dbReference>
<organism evidence="3 4">
    <name type="scientific">Desulfoplanes formicivorans</name>
    <dbReference type="NCBI Taxonomy" id="1592317"/>
    <lineage>
        <taxon>Bacteria</taxon>
        <taxon>Pseudomonadati</taxon>
        <taxon>Thermodesulfobacteriota</taxon>
        <taxon>Desulfovibrionia</taxon>
        <taxon>Desulfovibrionales</taxon>
        <taxon>Desulfoplanaceae</taxon>
        <taxon>Desulfoplanes</taxon>
    </lineage>
</organism>
<dbReference type="Pfam" id="PF00497">
    <property type="entry name" value="SBP_bac_3"/>
    <property type="match status" value="1"/>
</dbReference>
<evidence type="ECO:0000313" key="3">
    <source>
        <dbReference type="EMBL" id="GAU09854.1"/>
    </source>
</evidence>
<reference evidence="4" key="1">
    <citation type="submission" date="2016-06" db="EMBL/GenBank/DDBJ databases">
        <title>Draft genome sequence of Desulfoplanes formicivorans strain Pf12B.</title>
        <authorList>
            <person name="Watanabe M."/>
            <person name="Kojima H."/>
            <person name="Fukui M."/>
        </authorList>
    </citation>
    <scope>NUCLEOTIDE SEQUENCE [LARGE SCALE GENOMIC DNA]</scope>
    <source>
        <strain evidence="4">Pf12B</strain>
    </source>
</reference>
<comment type="caution">
    <text evidence="3">The sequence shown here is derived from an EMBL/GenBank/DDBJ whole genome shotgun (WGS) entry which is preliminary data.</text>
</comment>
<gene>
    <name evidence="3" type="ORF">DPF_2590</name>
</gene>
<name>A0A194AMK0_9BACT</name>
<evidence type="ECO:0000313" key="4">
    <source>
        <dbReference type="Proteomes" id="UP000095200"/>
    </source>
</evidence>
<keyword evidence="4" id="KW-1185">Reference proteome</keyword>
<dbReference type="EMBL" id="BDFE01000020">
    <property type="protein sequence ID" value="GAU09854.1"/>
    <property type="molecule type" value="Genomic_DNA"/>
</dbReference>